<dbReference type="RefSeq" id="WP_130344525.1">
    <property type="nucleotide sequence ID" value="NZ_SGWQ01000004.1"/>
</dbReference>
<reference evidence="1 2" key="1">
    <citation type="submission" date="2019-02" db="EMBL/GenBank/DDBJ databases">
        <title>Genomic Encyclopedia of Type Strains, Phase IV (KMG-IV): sequencing the most valuable type-strain genomes for metagenomic binning, comparative biology and taxonomic classification.</title>
        <authorList>
            <person name="Goeker M."/>
        </authorList>
    </citation>
    <scope>NUCLEOTIDE SEQUENCE [LARGE SCALE GENOMIC DNA]</scope>
    <source>
        <strain evidence="1 2">DSM 101727</strain>
    </source>
</reference>
<evidence type="ECO:0000313" key="2">
    <source>
        <dbReference type="Proteomes" id="UP000294257"/>
    </source>
</evidence>
<protein>
    <recommendedName>
        <fullName evidence="3">YbaB/EbfC DNA-binding family protein</fullName>
    </recommendedName>
</protein>
<gene>
    <name evidence="1" type="ORF">EV193_104122</name>
</gene>
<dbReference type="Proteomes" id="UP000294257">
    <property type="component" value="Unassembled WGS sequence"/>
</dbReference>
<accession>A0A4Q7KSZ6</accession>
<dbReference type="AlphaFoldDB" id="A0A4Q7KSZ6"/>
<organism evidence="1 2">
    <name type="scientific">Herbihabitans rhizosphaerae</name>
    <dbReference type="NCBI Taxonomy" id="1872711"/>
    <lineage>
        <taxon>Bacteria</taxon>
        <taxon>Bacillati</taxon>
        <taxon>Actinomycetota</taxon>
        <taxon>Actinomycetes</taxon>
        <taxon>Pseudonocardiales</taxon>
        <taxon>Pseudonocardiaceae</taxon>
        <taxon>Herbihabitans</taxon>
    </lineage>
</organism>
<evidence type="ECO:0000313" key="1">
    <source>
        <dbReference type="EMBL" id="RZS38911.1"/>
    </source>
</evidence>
<keyword evidence="2" id="KW-1185">Reference proteome</keyword>
<dbReference type="EMBL" id="SGWQ01000004">
    <property type="protein sequence ID" value="RZS38911.1"/>
    <property type="molecule type" value="Genomic_DNA"/>
</dbReference>
<sequence length="138" mass="14295">MRDFSSYSVDELIEIADQPDRGALPAALRAVTGSASGSRVGGGVEVTVNLDGRIVGLELADSALTDMAALAAEIARLAGRATEAALEAGIALLAPVLGDQLTTELRAIVLPDEPAAPRPRVSPLDDRDDFSTVETWAV</sequence>
<evidence type="ECO:0008006" key="3">
    <source>
        <dbReference type="Google" id="ProtNLM"/>
    </source>
</evidence>
<proteinExistence type="predicted"/>
<comment type="caution">
    <text evidence="1">The sequence shown here is derived from an EMBL/GenBank/DDBJ whole genome shotgun (WGS) entry which is preliminary data.</text>
</comment>
<name>A0A4Q7KSZ6_9PSEU</name>